<comment type="caution">
    <text evidence="1">The sequence shown here is derived from an EMBL/GenBank/DDBJ whole genome shotgun (WGS) entry which is preliminary data.</text>
</comment>
<accession>A0AA88J1P1</accession>
<gene>
    <name evidence="1" type="ORF">TIFTF001_028398</name>
</gene>
<evidence type="ECO:0000313" key="1">
    <source>
        <dbReference type="EMBL" id="GMN59301.1"/>
    </source>
</evidence>
<keyword evidence="2" id="KW-1185">Reference proteome</keyword>
<evidence type="ECO:0000313" key="2">
    <source>
        <dbReference type="Proteomes" id="UP001187192"/>
    </source>
</evidence>
<protein>
    <submittedName>
        <fullName evidence="1">Uncharacterized protein</fullName>
    </submittedName>
</protein>
<organism evidence="1 2">
    <name type="scientific">Ficus carica</name>
    <name type="common">Common fig</name>
    <dbReference type="NCBI Taxonomy" id="3494"/>
    <lineage>
        <taxon>Eukaryota</taxon>
        <taxon>Viridiplantae</taxon>
        <taxon>Streptophyta</taxon>
        <taxon>Embryophyta</taxon>
        <taxon>Tracheophyta</taxon>
        <taxon>Spermatophyta</taxon>
        <taxon>Magnoliopsida</taxon>
        <taxon>eudicotyledons</taxon>
        <taxon>Gunneridae</taxon>
        <taxon>Pentapetalae</taxon>
        <taxon>rosids</taxon>
        <taxon>fabids</taxon>
        <taxon>Rosales</taxon>
        <taxon>Moraceae</taxon>
        <taxon>Ficeae</taxon>
        <taxon>Ficus</taxon>
    </lineage>
</organism>
<dbReference type="AlphaFoldDB" id="A0AA88J1P1"/>
<reference evidence="1" key="1">
    <citation type="submission" date="2023-07" db="EMBL/GenBank/DDBJ databases">
        <title>draft genome sequence of fig (Ficus carica).</title>
        <authorList>
            <person name="Takahashi T."/>
            <person name="Nishimura K."/>
        </authorList>
    </citation>
    <scope>NUCLEOTIDE SEQUENCE</scope>
</reference>
<dbReference type="EMBL" id="BTGU01000086">
    <property type="protein sequence ID" value="GMN59301.1"/>
    <property type="molecule type" value="Genomic_DNA"/>
</dbReference>
<name>A0AA88J1P1_FICCA</name>
<proteinExistence type="predicted"/>
<sequence>MCFLSAYLAVPLSNPEISDIALIKRFMFTFRREIAEPSKGGSLQTLCKEFAHHTVEHTNGDVHQLHDVFILELVIVGGHAIEPWKGDATKFGSRRTRDSLCQGRLADPACKDPLAAMLILASSVESRLCFLENWIQVLVEYAFMDRSLLRCSLGWIEAALEPRGCELRLASLEDSKAWLAASRGACSC</sequence>
<dbReference type="Proteomes" id="UP001187192">
    <property type="component" value="Unassembled WGS sequence"/>
</dbReference>